<dbReference type="NCBIfam" id="TIGR00967">
    <property type="entry name" value="3a0501s007"/>
    <property type="match status" value="1"/>
</dbReference>
<comment type="caution">
    <text evidence="12">The sequence shown here is derived from an EMBL/GenBank/DDBJ whole genome shotgun (WGS) entry which is preliminary data.</text>
</comment>
<evidence type="ECO:0000313" key="13">
    <source>
        <dbReference type="Proteomes" id="UP000544222"/>
    </source>
</evidence>
<dbReference type="PRINTS" id="PR00303">
    <property type="entry name" value="SECYTRNLCASE"/>
</dbReference>
<organism evidence="12 13">
    <name type="scientific">Microbacter margulisiae</name>
    <dbReference type="NCBI Taxonomy" id="1350067"/>
    <lineage>
        <taxon>Bacteria</taxon>
        <taxon>Pseudomonadati</taxon>
        <taxon>Bacteroidota</taxon>
        <taxon>Bacteroidia</taxon>
        <taxon>Bacteroidales</taxon>
        <taxon>Porphyromonadaceae</taxon>
        <taxon>Microbacter</taxon>
    </lineage>
</organism>
<keyword evidence="8 10" id="KW-0472">Membrane</keyword>
<keyword evidence="5 10" id="KW-0653">Protein transport</keyword>
<keyword evidence="7 10" id="KW-0811">Translocation</keyword>
<feature type="transmembrane region" description="Helical" evidence="10">
    <location>
        <begin position="271"/>
        <end position="292"/>
    </location>
</feature>
<dbReference type="Pfam" id="PF00344">
    <property type="entry name" value="SecY"/>
    <property type="match status" value="1"/>
</dbReference>
<dbReference type="GO" id="GO:0065002">
    <property type="term" value="P:intracellular protein transmembrane transport"/>
    <property type="evidence" value="ECO:0007669"/>
    <property type="project" value="UniProtKB-UniRule"/>
</dbReference>
<evidence type="ECO:0000256" key="9">
    <source>
        <dbReference type="ARBA" id="ARBA00039733"/>
    </source>
</evidence>
<dbReference type="InterPro" id="IPR030659">
    <property type="entry name" value="SecY_CS"/>
</dbReference>
<dbReference type="PIRSF" id="PIRSF004557">
    <property type="entry name" value="SecY"/>
    <property type="match status" value="1"/>
</dbReference>
<dbReference type="HAMAP" id="MF_01465">
    <property type="entry name" value="SecY"/>
    <property type="match status" value="1"/>
</dbReference>
<dbReference type="GO" id="GO:0006605">
    <property type="term" value="P:protein targeting"/>
    <property type="evidence" value="ECO:0007669"/>
    <property type="project" value="UniProtKB-UniRule"/>
</dbReference>
<evidence type="ECO:0000256" key="5">
    <source>
        <dbReference type="ARBA" id="ARBA00022927"/>
    </source>
</evidence>
<dbReference type="InterPro" id="IPR026593">
    <property type="entry name" value="SecY"/>
</dbReference>
<feature type="transmembrane region" description="Helical" evidence="10">
    <location>
        <begin position="80"/>
        <end position="100"/>
    </location>
</feature>
<comment type="function">
    <text evidence="10">The central subunit of the protein translocation channel SecYEG. Consists of two halves formed by TMs 1-5 and 6-10. These two domains form a lateral gate at the front which open onto the bilayer between TMs 2 and 7, and are clamped together by SecE at the back. The channel is closed by both a pore ring composed of hydrophobic SecY resides and a short helix (helix 2A) on the extracellular side of the membrane which forms a plug. The plug probably moves laterally to allow the channel to open. The ring and the pore may move independently.</text>
</comment>
<dbReference type="Gene3D" id="1.10.3370.10">
    <property type="entry name" value="SecY subunit domain"/>
    <property type="match status" value="1"/>
</dbReference>
<evidence type="ECO:0000313" key="12">
    <source>
        <dbReference type="EMBL" id="MBB3188065.1"/>
    </source>
</evidence>
<feature type="transmembrane region" description="Helical" evidence="10">
    <location>
        <begin position="212"/>
        <end position="237"/>
    </location>
</feature>
<evidence type="ECO:0000256" key="6">
    <source>
        <dbReference type="ARBA" id="ARBA00022989"/>
    </source>
</evidence>
<dbReference type="SUPFAM" id="SSF103491">
    <property type="entry name" value="Preprotein translocase SecY subunit"/>
    <property type="match status" value="1"/>
</dbReference>
<protein>
    <recommendedName>
        <fullName evidence="9 10">Protein translocase subunit SecY</fullName>
    </recommendedName>
</protein>
<comment type="subunit">
    <text evidence="10">Component of the Sec protein translocase complex. Heterotrimer consisting of SecY, SecE and SecG subunits. The heterotrimers can form oligomers, although 1 heterotrimer is thought to be able to translocate proteins. Interacts with the ribosome. Interacts with SecDF, and other proteins may be involved. Interacts with SecA.</text>
</comment>
<dbReference type="AlphaFoldDB" id="A0A7W5DS49"/>
<dbReference type="RefSeq" id="WP_183413856.1">
    <property type="nucleotide sequence ID" value="NZ_JACHYB010000002.1"/>
</dbReference>
<feature type="transmembrane region" description="Helical" evidence="10">
    <location>
        <begin position="21"/>
        <end position="39"/>
    </location>
</feature>
<feature type="transmembrane region" description="Helical" evidence="10">
    <location>
        <begin position="120"/>
        <end position="139"/>
    </location>
</feature>
<sequence>MNRLIETLQNIWKIEDLRKRLITTILFVLVYRFGSYIVMPGINPADLEALQNQTSGGLLGLLDMFSGGAFSHASVFALGIMPYISASIVVQLLGIAVPYFQKMQREGESGRNKLNQITRYLTVLILLFQSPAYLVNLSVQLGRAGAAMPQGLWFQVSSVIILTAGSMFVMWLGERITDKGIGNGISFLIMIGIIARFPTAIVQEFASRLTDAAGGLVMFIAEILALLFVIGLSILLVQGTRKVPVQYAKRVVGNKQYGGVRQYIPLKVNAANVMPIIFAQAIMFIPITLVGFSHSATATGFVSAFTDNTGFWYNFVFAILIIAFTYFYTAITINPTQMAEEMKRNNGFIPGVKPGKKTAEYLDEIMSRITLPGSFFLALVAILPAFARIAGVSMAFAQFFGGTSLLILVGVVLDTLQQIESRLLMRHYDGLMKTGRILGRTGSVSAY</sequence>
<evidence type="ECO:0000256" key="4">
    <source>
        <dbReference type="ARBA" id="ARBA00022692"/>
    </source>
</evidence>
<evidence type="ECO:0000256" key="8">
    <source>
        <dbReference type="ARBA" id="ARBA00023136"/>
    </source>
</evidence>
<name>A0A7W5DS49_9PORP</name>
<comment type="similarity">
    <text evidence="2 10 11">Belongs to the SecY/SEC61-alpha family.</text>
</comment>
<dbReference type="GO" id="GO:0043952">
    <property type="term" value="P:protein transport by the Sec complex"/>
    <property type="evidence" value="ECO:0007669"/>
    <property type="project" value="UniProtKB-UniRule"/>
</dbReference>
<gene>
    <name evidence="10" type="primary">secY</name>
    <name evidence="12" type="ORF">FHX64_002263</name>
</gene>
<evidence type="ECO:0000256" key="3">
    <source>
        <dbReference type="ARBA" id="ARBA00022448"/>
    </source>
</evidence>
<dbReference type="PROSITE" id="PS00755">
    <property type="entry name" value="SECY_1"/>
    <property type="match status" value="1"/>
</dbReference>
<feature type="transmembrane region" description="Helical" evidence="10">
    <location>
        <begin position="151"/>
        <end position="173"/>
    </location>
</feature>
<keyword evidence="3 10" id="KW-0813">Transport</keyword>
<dbReference type="InterPro" id="IPR023201">
    <property type="entry name" value="SecY_dom_sf"/>
</dbReference>
<accession>A0A7W5DS49</accession>
<evidence type="ECO:0000256" key="10">
    <source>
        <dbReference type="HAMAP-Rule" id="MF_01465"/>
    </source>
</evidence>
<keyword evidence="4 10" id="KW-0812">Transmembrane</keyword>
<comment type="subcellular location">
    <subcellularLocation>
        <location evidence="10">Cell membrane</location>
        <topology evidence="10">Multi-pass membrane protein</topology>
    </subcellularLocation>
    <subcellularLocation>
        <location evidence="1">Membrane</location>
        <topology evidence="1">Multi-pass membrane protein</topology>
    </subcellularLocation>
</comment>
<dbReference type="PANTHER" id="PTHR10906">
    <property type="entry name" value="SECY/SEC61-ALPHA FAMILY MEMBER"/>
    <property type="match status" value="1"/>
</dbReference>
<reference evidence="12 13" key="1">
    <citation type="submission" date="2020-08" db="EMBL/GenBank/DDBJ databases">
        <title>Genomic Encyclopedia of Type Strains, Phase IV (KMG-IV): sequencing the most valuable type-strain genomes for metagenomic binning, comparative biology and taxonomic classification.</title>
        <authorList>
            <person name="Goeker M."/>
        </authorList>
    </citation>
    <scope>NUCLEOTIDE SEQUENCE [LARGE SCALE GENOMIC DNA]</scope>
    <source>
        <strain evidence="12 13">DSM 27471</strain>
    </source>
</reference>
<evidence type="ECO:0000256" key="1">
    <source>
        <dbReference type="ARBA" id="ARBA00004141"/>
    </source>
</evidence>
<evidence type="ECO:0000256" key="11">
    <source>
        <dbReference type="RuleBase" id="RU004349"/>
    </source>
</evidence>
<dbReference type="FunFam" id="1.10.3370.10:FF:000001">
    <property type="entry name" value="Preprotein translocase subunit SecY"/>
    <property type="match status" value="1"/>
</dbReference>
<dbReference type="GO" id="GO:0005886">
    <property type="term" value="C:plasma membrane"/>
    <property type="evidence" value="ECO:0007669"/>
    <property type="project" value="UniProtKB-SubCell"/>
</dbReference>
<evidence type="ECO:0000256" key="7">
    <source>
        <dbReference type="ARBA" id="ARBA00023010"/>
    </source>
</evidence>
<proteinExistence type="inferred from homology"/>
<keyword evidence="6 10" id="KW-1133">Transmembrane helix</keyword>
<feature type="transmembrane region" description="Helical" evidence="10">
    <location>
        <begin position="396"/>
        <end position="416"/>
    </location>
</feature>
<keyword evidence="10" id="KW-1003">Cell membrane</keyword>
<feature type="transmembrane region" description="Helical" evidence="10">
    <location>
        <begin position="369"/>
        <end position="390"/>
    </location>
</feature>
<dbReference type="EMBL" id="JACHYB010000002">
    <property type="protein sequence ID" value="MBB3188065.1"/>
    <property type="molecule type" value="Genomic_DNA"/>
</dbReference>
<evidence type="ECO:0000256" key="2">
    <source>
        <dbReference type="ARBA" id="ARBA00005751"/>
    </source>
</evidence>
<dbReference type="Proteomes" id="UP000544222">
    <property type="component" value="Unassembled WGS sequence"/>
</dbReference>
<feature type="transmembrane region" description="Helical" evidence="10">
    <location>
        <begin position="312"/>
        <end position="334"/>
    </location>
</feature>
<keyword evidence="13" id="KW-1185">Reference proteome</keyword>
<feature type="transmembrane region" description="Helical" evidence="10">
    <location>
        <begin position="185"/>
        <end position="206"/>
    </location>
</feature>
<dbReference type="InterPro" id="IPR002208">
    <property type="entry name" value="SecY/SEC61-alpha"/>
</dbReference>